<dbReference type="PANTHER" id="PTHR34387">
    <property type="entry name" value="SLR1258 PROTEIN"/>
    <property type="match status" value="1"/>
</dbReference>
<reference evidence="2 3" key="1">
    <citation type="journal article" date="2015" name="Nature">
        <title>rRNA introns, odd ribosomes, and small enigmatic genomes across a large radiation of phyla.</title>
        <authorList>
            <person name="Brown C.T."/>
            <person name="Hug L.A."/>
            <person name="Thomas B.C."/>
            <person name="Sharon I."/>
            <person name="Castelle C.J."/>
            <person name="Singh A."/>
            <person name="Wilkins M.J."/>
            <person name="Williams K.H."/>
            <person name="Banfield J.F."/>
        </authorList>
    </citation>
    <scope>NUCLEOTIDE SEQUENCE [LARGE SCALE GENOMIC DNA]</scope>
</reference>
<dbReference type="Gene3D" id="3.30.70.2970">
    <property type="entry name" value="Protein of unknown function (DUF541), domain 2"/>
    <property type="match status" value="1"/>
</dbReference>
<evidence type="ECO:0000256" key="1">
    <source>
        <dbReference type="SAM" id="Phobius"/>
    </source>
</evidence>
<comment type="caution">
    <text evidence="2">The sequence shown here is derived from an EMBL/GenBank/DDBJ whole genome shotgun (WGS) entry which is preliminary data.</text>
</comment>
<evidence type="ECO:0000313" key="3">
    <source>
        <dbReference type="Proteomes" id="UP000034881"/>
    </source>
</evidence>
<dbReference type="InterPro" id="IPR007497">
    <property type="entry name" value="SIMPL/DUF541"/>
</dbReference>
<dbReference type="InterPro" id="IPR052022">
    <property type="entry name" value="26kDa_periplasmic_antigen"/>
</dbReference>
<dbReference type="GO" id="GO:0006974">
    <property type="term" value="P:DNA damage response"/>
    <property type="evidence" value="ECO:0007669"/>
    <property type="project" value="TreeGrafter"/>
</dbReference>
<protein>
    <recommendedName>
        <fullName evidence="4">26 kDa periplasmic immunogenic protein</fullName>
    </recommendedName>
</protein>
<dbReference type="PANTHER" id="PTHR34387:SF1">
    <property type="entry name" value="PERIPLASMIC IMMUNOGENIC PROTEIN"/>
    <property type="match status" value="1"/>
</dbReference>
<dbReference type="AlphaFoldDB" id="A0A0G0QQM3"/>
<dbReference type="Proteomes" id="UP000034881">
    <property type="component" value="Unassembled WGS sequence"/>
</dbReference>
<dbReference type="EMBL" id="LBYB01000002">
    <property type="protein sequence ID" value="KKR42448.1"/>
    <property type="molecule type" value="Genomic_DNA"/>
</dbReference>
<feature type="transmembrane region" description="Helical" evidence="1">
    <location>
        <begin position="9"/>
        <end position="27"/>
    </location>
</feature>
<evidence type="ECO:0000313" key="2">
    <source>
        <dbReference type="EMBL" id="KKR42448.1"/>
    </source>
</evidence>
<dbReference type="Pfam" id="PF04402">
    <property type="entry name" value="SIMPL"/>
    <property type="match status" value="1"/>
</dbReference>
<name>A0A0G0QQM3_9BACT</name>
<keyword evidence="1" id="KW-1133">Transmembrane helix</keyword>
<proteinExistence type="predicted"/>
<sequence length="252" mass="26682">MNKVPAANDLLRVAGPILVFFAILFLYTKIAGPIPFSVDSVITAKSETFNVTGEGTATVKPDIAIINAGVTSQGPTVKAAQDQLNTSINKVSEAIKKLGIEGKDIQTTNYNINPDIDFQSGTQRITGYNASTNLTIKVRKIDLANEVIDAATANGANQVGGIRFDVDDKSKVQDEARKKAVESAKRKAENAAKIAGFSLGRLVNYSEGFNGGPRPLPVGLNAVESAAKVSDTSIQPGSSEIKVTVTLSYEIR</sequence>
<keyword evidence="1" id="KW-0812">Transmembrane</keyword>
<keyword evidence="1" id="KW-0472">Membrane</keyword>
<accession>A0A0G0QQM3</accession>
<dbReference type="Gene3D" id="3.30.110.170">
    <property type="entry name" value="Protein of unknown function (DUF541), domain 1"/>
    <property type="match status" value="1"/>
</dbReference>
<evidence type="ECO:0008006" key="4">
    <source>
        <dbReference type="Google" id="ProtNLM"/>
    </source>
</evidence>
<organism evidence="2 3">
    <name type="scientific">Candidatus Daviesbacteria bacterium GW2011_GWC2_40_12</name>
    <dbReference type="NCBI Taxonomy" id="1618431"/>
    <lineage>
        <taxon>Bacteria</taxon>
        <taxon>Candidatus Daviesiibacteriota</taxon>
    </lineage>
</organism>
<gene>
    <name evidence="2" type="ORF">UT77_C0002G0101</name>
</gene>